<feature type="domain" description="Reverse transcriptase zinc-binding" evidence="3">
    <location>
        <begin position="344"/>
        <end position="427"/>
    </location>
</feature>
<feature type="domain" description="RNase H type-1" evidence="2">
    <location>
        <begin position="152"/>
        <end position="269"/>
    </location>
</feature>
<dbReference type="InterPro" id="IPR044730">
    <property type="entry name" value="RNase_H-like_dom_plant"/>
</dbReference>
<dbReference type="PANTHER" id="PTHR47074:SF11">
    <property type="entry name" value="REVERSE TRANSCRIPTASE-LIKE PROTEIN"/>
    <property type="match status" value="1"/>
</dbReference>
<feature type="domain" description="RNase H type-1" evidence="2">
    <location>
        <begin position="447"/>
        <end position="564"/>
    </location>
</feature>
<dbReference type="InterPro" id="IPR002156">
    <property type="entry name" value="RNaseH_domain"/>
</dbReference>
<dbReference type="GO" id="GO:0003676">
    <property type="term" value="F:nucleic acid binding"/>
    <property type="evidence" value="ECO:0007669"/>
    <property type="project" value="InterPro"/>
</dbReference>
<dbReference type="AlphaFoldDB" id="A0AAU9SIU2"/>
<gene>
    <name evidence="4" type="ORF">TAV2_LOCUS18025</name>
</gene>
<dbReference type="Pfam" id="PF13966">
    <property type="entry name" value="zf-RVT"/>
    <property type="match status" value="1"/>
</dbReference>
<evidence type="ECO:0000256" key="1">
    <source>
        <dbReference type="SAM" id="MobiDB-lite"/>
    </source>
</evidence>
<reference evidence="4 5" key="1">
    <citation type="submission" date="2022-03" db="EMBL/GenBank/DDBJ databases">
        <authorList>
            <person name="Nunn A."/>
            <person name="Chopra R."/>
            <person name="Nunn A."/>
            <person name="Contreras Garrido A."/>
        </authorList>
    </citation>
    <scope>NUCLEOTIDE SEQUENCE [LARGE SCALE GENOMIC DNA]</scope>
</reference>
<dbReference type="SUPFAM" id="SSF53098">
    <property type="entry name" value="Ribonuclease H-like"/>
    <property type="match status" value="1"/>
</dbReference>
<dbReference type="PANTHER" id="PTHR47074">
    <property type="entry name" value="BNAC02G40300D PROTEIN"/>
    <property type="match status" value="1"/>
</dbReference>
<dbReference type="InterPro" id="IPR026960">
    <property type="entry name" value="RVT-Znf"/>
</dbReference>
<organism evidence="4 5">
    <name type="scientific">Thlaspi arvense</name>
    <name type="common">Field penny-cress</name>
    <dbReference type="NCBI Taxonomy" id="13288"/>
    <lineage>
        <taxon>Eukaryota</taxon>
        <taxon>Viridiplantae</taxon>
        <taxon>Streptophyta</taxon>
        <taxon>Embryophyta</taxon>
        <taxon>Tracheophyta</taxon>
        <taxon>Spermatophyta</taxon>
        <taxon>Magnoliopsida</taxon>
        <taxon>eudicotyledons</taxon>
        <taxon>Gunneridae</taxon>
        <taxon>Pentapetalae</taxon>
        <taxon>rosids</taxon>
        <taxon>malvids</taxon>
        <taxon>Brassicales</taxon>
        <taxon>Brassicaceae</taxon>
        <taxon>Thlaspideae</taxon>
        <taxon>Thlaspi</taxon>
    </lineage>
</organism>
<sequence length="577" mass="65281">MLQSYPSNQAEKDSQIRKSGLRRTPESKLPKQDLTRRQALEGLTIDFDHWINDVWALKTPQKLNITLYQCQRDYSLDKYYLQTIAHYAMNQSLSYICSLHARLQKECGNIYLSLCKWSREGSEALSRPSIAKPHQKTPIGNLSRREEIIYKSDTAWKMESSEAGGEWSFSRARDGSCESNSQTFEFVKSPLVAEGLALRAAMEHALHETTRGSPSNQTLISAIKEGGSISDLHGIIADISKLSLSFESISFHFVGRENLTRVDELAKNALRSIVQTRFGSLTPIGPPTLDSLHLRVSDLLDQHSDEWNLQSHLPQYEASIQQLIASSLKPADSQVWLLKNSGIYTTKSGYRVLAQSKIQKEPHTFNWMLYVWSVQTSPQLKHFFWRALNCALPVGELLASQGVMTDLHCKRCGDAESICHILWNCRKICSIPLPHVGNSKSLICIIDGAWKLETKCSGMGWLIVSASGIMMEQKSEHRDFVGSALMVEIFALCSTLKKARASDIHHLCINSDSNVLINALRSRTDLNEIADFFHDIRNRATLFISLFFNFIFCTTNIKTDILAKLNFTNFCFLDHIR</sequence>
<dbReference type="InterPro" id="IPR012337">
    <property type="entry name" value="RNaseH-like_sf"/>
</dbReference>
<dbReference type="Proteomes" id="UP000836841">
    <property type="component" value="Chromosome 5"/>
</dbReference>
<dbReference type="GO" id="GO:0004523">
    <property type="term" value="F:RNA-DNA hybrid ribonuclease activity"/>
    <property type="evidence" value="ECO:0007669"/>
    <property type="project" value="InterPro"/>
</dbReference>
<protein>
    <recommendedName>
        <fullName evidence="6">RNase H type-1 domain-containing protein</fullName>
    </recommendedName>
</protein>
<evidence type="ECO:0000313" key="5">
    <source>
        <dbReference type="Proteomes" id="UP000836841"/>
    </source>
</evidence>
<name>A0AAU9SIU2_THLAR</name>
<dbReference type="Gene3D" id="3.30.420.10">
    <property type="entry name" value="Ribonuclease H-like superfamily/Ribonuclease H"/>
    <property type="match status" value="1"/>
</dbReference>
<evidence type="ECO:0008006" key="6">
    <source>
        <dbReference type="Google" id="ProtNLM"/>
    </source>
</evidence>
<dbReference type="CDD" id="cd06222">
    <property type="entry name" value="RNase_H_like"/>
    <property type="match status" value="1"/>
</dbReference>
<dbReference type="InterPro" id="IPR052929">
    <property type="entry name" value="RNase_H-like_EbsB-rel"/>
</dbReference>
<accession>A0AAU9SIU2</accession>
<evidence type="ECO:0000259" key="2">
    <source>
        <dbReference type="Pfam" id="PF13456"/>
    </source>
</evidence>
<keyword evidence="5" id="KW-1185">Reference proteome</keyword>
<evidence type="ECO:0000259" key="3">
    <source>
        <dbReference type="Pfam" id="PF13966"/>
    </source>
</evidence>
<dbReference type="Pfam" id="PF13456">
    <property type="entry name" value="RVT_3"/>
    <property type="match status" value="2"/>
</dbReference>
<proteinExistence type="predicted"/>
<feature type="region of interest" description="Disordered" evidence="1">
    <location>
        <begin position="1"/>
        <end position="31"/>
    </location>
</feature>
<dbReference type="InterPro" id="IPR036397">
    <property type="entry name" value="RNaseH_sf"/>
</dbReference>
<dbReference type="EMBL" id="OU466861">
    <property type="protein sequence ID" value="CAH2065653.1"/>
    <property type="molecule type" value="Genomic_DNA"/>
</dbReference>
<evidence type="ECO:0000313" key="4">
    <source>
        <dbReference type="EMBL" id="CAH2065653.1"/>
    </source>
</evidence>